<name>A0A538TUD4_UNCEI</name>
<organism evidence="1 2">
    <name type="scientific">Eiseniibacteriota bacterium</name>
    <dbReference type="NCBI Taxonomy" id="2212470"/>
    <lineage>
        <taxon>Bacteria</taxon>
        <taxon>Candidatus Eiseniibacteriota</taxon>
    </lineage>
</organism>
<protein>
    <submittedName>
        <fullName evidence="1">Ribosome-associated translation inhibitor RaiA</fullName>
    </submittedName>
</protein>
<dbReference type="NCBIfam" id="TIGR00741">
    <property type="entry name" value="yfiA"/>
    <property type="match status" value="1"/>
</dbReference>
<evidence type="ECO:0000313" key="2">
    <source>
        <dbReference type="Proteomes" id="UP000317691"/>
    </source>
</evidence>
<evidence type="ECO:0000313" key="1">
    <source>
        <dbReference type="EMBL" id="TMQ67243.1"/>
    </source>
</evidence>
<gene>
    <name evidence="1" type="primary">raiA</name>
    <name evidence="1" type="ORF">E6K79_00430</name>
</gene>
<dbReference type="EMBL" id="VBOZ01000002">
    <property type="protein sequence ID" value="TMQ67243.1"/>
    <property type="molecule type" value="Genomic_DNA"/>
</dbReference>
<dbReference type="Pfam" id="PF02482">
    <property type="entry name" value="Ribosomal_S30AE"/>
    <property type="match status" value="1"/>
</dbReference>
<sequence length="178" mass="20434">MEITIKGRHWKPPQTFRDYAVEQIEKLSRFNPRMIRAQLTVTREGYRHQAELHLHGNDMDLLAKAEATDPRAALDMVLVKQERSLLRRKGRIKDRKKHAPTIRLQPPAEEIRPLPRTTAEPINVVRLRPDRPVLSVDEAARTLISTKKLVLVFEEQGGEGLRVAYRLGNGKVGLLELD</sequence>
<comment type="caution">
    <text evidence="1">The sequence shown here is derived from an EMBL/GenBank/DDBJ whole genome shotgun (WGS) entry which is preliminary data.</text>
</comment>
<dbReference type="InterPro" id="IPR036567">
    <property type="entry name" value="RHF-like"/>
</dbReference>
<dbReference type="AlphaFoldDB" id="A0A538TUD4"/>
<reference evidence="1 2" key="1">
    <citation type="journal article" date="2019" name="Nat. Microbiol.">
        <title>Mediterranean grassland soil C-N compound turnover is dependent on rainfall and depth, and is mediated by genomically divergent microorganisms.</title>
        <authorList>
            <person name="Diamond S."/>
            <person name="Andeer P.F."/>
            <person name="Li Z."/>
            <person name="Crits-Christoph A."/>
            <person name="Burstein D."/>
            <person name="Anantharaman K."/>
            <person name="Lane K.R."/>
            <person name="Thomas B.C."/>
            <person name="Pan C."/>
            <person name="Northen T.R."/>
            <person name="Banfield J.F."/>
        </authorList>
    </citation>
    <scope>NUCLEOTIDE SEQUENCE [LARGE SCALE GENOMIC DNA]</scope>
    <source>
        <strain evidence="1">WS_9</strain>
    </source>
</reference>
<proteinExistence type="predicted"/>
<dbReference type="Gene3D" id="3.30.160.100">
    <property type="entry name" value="Ribosome hibernation promotion factor-like"/>
    <property type="match status" value="1"/>
</dbReference>
<dbReference type="Proteomes" id="UP000317691">
    <property type="component" value="Unassembled WGS sequence"/>
</dbReference>
<dbReference type="SUPFAM" id="SSF69754">
    <property type="entry name" value="Ribosome binding protein Y (YfiA homologue)"/>
    <property type="match status" value="1"/>
</dbReference>
<dbReference type="CDD" id="cd00552">
    <property type="entry name" value="RaiA"/>
    <property type="match status" value="1"/>
</dbReference>
<accession>A0A538TUD4</accession>
<dbReference type="InterPro" id="IPR003489">
    <property type="entry name" value="RHF/RaiA"/>
</dbReference>